<proteinExistence type="predicted"/>
<evidence type="ECO:0000313" key="1">
    <source>
        <dbReference type="EMBL" id="KKA24798.1"/>
    </source>
</evidence>
<dbReference type="EMBL" id="LASV01000048">
    <property type="protein sequence ID" value="KKA24798.1"/>
    <property type="molecule type" value="Genomic_DNA"/>
</dbReference>
<dbReference type="AlphaFoldDB" id="A0A0F4Z4K0"/>
<dbReference type="GeneID" id="25313508"/>
<comment type="caution">
    <text evidence="1">The sequence shown here is derived from an EMBL/GenBank/DDBJ whole genome shotgun (WGS) entry which is preliminary data.</text>
</comment>
<organism evidence="1 2">
    <name type="scientific">Rasamsonia emersonii (strain ATCC 16479 / CBS 393.64 / IMI 116815)</name>
    <dbReference type="NCBI Taxonomy" id="1408163"/>
    <lineage>
        <taxon>Eukaryota</taxon>
        <taxon>Fungi</taxon>
        <taxon>Dikarya</taxon>
        <taxon>Ascomycota</taxon>
        <taxon>Pezizomycotina</taxon>
        <taxon>Eurotiomycetes</taxon>
        <taxon>Eurotiomycetidae</taxon>
        <taxon>Eurotiales</taxon>
        <taxon>Trichocomaceae</taxon>
        <taxon>Rasamsonia</taxon>
    </lineage>
</organism>
<reference evidence="1 2" key="1">
    <citation type="submission" date="2015-04" db="EMBL/GenBank/DDBJ databases">
        <authorList>
            <person name="Heijne W.H."/>
            <person name="Fedorova N.D."/>
            <person name="Nierman W.C."/>
            <person name="Vollebregt A.W."/>
            <person name="Zhao Z."/>
            <person name="Wu L."/>
            <person name="Kumar M."/>
            <person name="Stam H."/>
            <person name="van den Berg M.A."/>
            <person name="Pel H.J."/>
        </authorList>
    </citation>
    <scope>NUCLEOTIDE SEQUENCE [LARGE SCALE GENOMIC DNA]</scope>
    <source>
        <strain evidence="1 2">CBS 393.64</strain>
    </source>
</reference>
<evidence type="ECO:0000313" key="2">
    <source>
        <dbReference type="Proteomes" id="UP000053958"/>
    </source>
</evidence>
<gene>
    <name evidence="1" type="ORF">T310_1157</name>
</gene>
<dbReference type="RefSeq" id="XP_013331410.1">
    <property type="nucleotide sequence ID" value="XM_013475956.1"/>
</dbReference>
<dbReference type="Proteomes" id="UP000053958">
    <property type="component" value="Unassembled WGS sequence"/>
</dbReference>
<name>A0A0F4Z4K0_RASE3</name>
<protein>
    <submittedName>
        <fullName evidence="1">Uncharacterized protein</fullName>
    </submittedName>
</protein>
<keyword evidence="2" id="KW-1185">Reference proteome</keyword>
<sequence length="126" mass="14275">MLHFCKAGWLGSVDPRIDVHDRPQSYTEVISAEILVLDYRTAFKQRVNYSDFIYKLSGFVLGHTNIFPIGEFVNLTTIEVSTRSAPQQLKNTRLSPNLGTVYQESGVRGHIPSHPFSHFLILTARV</sequence>
<accession>A0A0F4Z4K0</accession>